<reference evidence="3" key="1">
    <citation type="submission" date="2021-01" db="EMBL/GenBank/DDBJ databases">
        <title>Whole genome shotgun sequence of Sphaerimonospora thailandensis NBRC 107569.</title>
        <authorList>
            <person name="Komaki H."/>
            <person name="Tamura T."/>
        </authorList>
    </citation>
    <scope>NUCLEOTIDE SEQUENCE</scope>
    <source>
        <strain evidence="3">NBRC 107569</strain>
    </source>
</reference>
<accession>A0A8J3RFZ9</accession>
<dbReference type="AlphaFoldDB" id="A0A8J3RFZ9"/>
<name>A0A8J3RFZ9_9ACTN</name>
<feature type="compositionally biased region" description="Basic residues" evidence="1">
    <location>
        <begin position="1"/>
        <end position="18"/>
    </location>
</feature>
<keyword evidence="4" id="KW-1185">Reference proteome</keyword>
<feature type="region of interest" description="Disordered" evidence="1">
    <location>
        <begin position="1"/>
        <end position="23"/>
    </location>
</feature>
<proteinExistence type="predicted"/>
<dbReference type="Proteomes" id="UP000610966">
    <property type="component" value="Unassembled WGS sequence"/>
</dbReference>
<protein>
    <submittedName>
        <fullName evidence="3">IS1380 family transposase</fullName>
    </submittedName>
</protein>
<evidence type="ECO:0000313" key="4">
    <source>
        <dbReference type="Proteomes" id="UP000610966"/>
    </source>
</evidence>
<dbReference type="InterPro" id="IPR025668">
    <property type="entry name" value="Tnp_DDE_dom"/>
</dbReference>
<dbReference type="Pfam" id="PF13701">
    <property type="entry name" value="DDE_Tnp_1_4"/>
    <property type="match status" value="1"/>
</dbReference>
<dbReference type="InterPro" id="IPR047960">
    <property type="entry name" value="Transpos_IS1380"/>
</dbReference>
<comment type="caution">
    <text evidence="3">The sequence shown here is derived from an EMBL/GenBank/DDBJ whole genome shotgun (WGS) entry which is preliminary data.</text>
</comment>
<feature type="domain" description="Transposase DDE" evidence="2">
    <location>
        <begin position="40"/>
        <end position="479"/>
    </location>
</feature>
<dbReference type="EMBL" id="BOOG01000120">
    <property type="protein sequence ID" value="GIH73551.1"/>
    <property type="molecule type" value="Genomic_DNA"/>
</dbReference>
<evidence type="ECO:0000256" key="1">
    <source>
        <dbReference type="SAM" id="MobiDB-lite"/>
    </source>
</evidence>
<sequence>MLKKIKRARSERRRRKLEKRTSAWSKSLEMTDGASGLIPAAGVPLLRLLAETSGLRGHASAALTVPGFHPGHDRGQVLIDVAIGLAMGATSARAAMDTVASAAPATGPIASPVTAWRLFGEELDAATLERLTRARAAHRRHMWSLLAARPQGFPWLSVAGHTWDGWTVVDVDASLVESHSEKEGAAPTYKKHVFGLHPILVTCANTGEILAILLRPGNAGSNTTDDHITVLTEAIAQIPARYRRKIIFRSDGAGATKGLLAWIKKTAAENGYTWHYSVGFDVTEPIRTAITEVPATAWSCAITPEGKVRDRAYVADLTGLLDLARDEDGWPGGMRVHARLEPLHPKHRKNASDIEKRRGQRFQAIAHDLPGHHHPRQDAFHRDHADVESVIKEGKNLGLRRLPFYAMAANQAWCHAVALATDLLAWLRLLIIDHHPVLATATPATLRRLLFHVPARLVRSARKRLIRLCADHPHTIDLINAWHKTRALAVPP</sequence>
<dbReference type="NCBIfam" id="NF033539">
    <property type="entry name" value="transpos_IS1380"/>
    <property type="match status" value="1"/>
</dbReference>
<gene>
    <name evidence="3" type="ORF">Mth01_58040</name>
</gene>
<evidence type="ECO:0000259" key="2">
    <source>
        <dbReference type="Pfam" id="PF13701"/>
    </source>
</evidence>
<organism evidence="3 4">
    <name type="scientific">Sphaerimonospora thailandensis</name>
    <dbReference type="NCBI Taxonomy" id="795644"/>
    <lineage>
        <taxon>Bacteria</taxon>
        <taxon>Bacillati</taxon>
        <taxon>Actinomycetota</taxon>
        <taxon>Actinomycetes</taxon>
        <taxon>Streptosporangiales</taxon>
        <taxon>Streptosporangiaceae</taxon>
        <taxon>Sphaerimonospora</taxon>
    </lineage>
</organism>
<evidence type="ECO:0000313" key="3">
    <source>
        <dbReference type="EMBL" id="GIH73551.1"/>
    </source>
</evidence>